<accession>A0A9P9GIL7</accession>
<feature type="region of interest" description="Disordered" evidence="1">
    <location>
        <begin position="1"/>
        <end position="256"/>
    </location>
</feature>
<gene>
    <name evidence="2" type="ORF">BKA55DRAFT_456983</name>
</gene>
<dbReference type="RefSeq" id="XP_046045879.1">
    <property type="nucleotide sequence ID" value="XM_046186080.1"/>
</dbReference>
<feature type="compositionally biased region" description="Polar residues" evidence="1">
    <location>
        <begin position="75"/>
        <end position="109"/>
    </location>
</feature>
<proteinExistence type="predicted"/>
<comment type="caution">
    <text evidence="2">The sequence shown here is derived from an EMBL/GenBank/DDBJ whole genome shotgun (WGS) entry which is preliminary data.</text>
</comment>
<dbReference type="AlphaFoldDB" id="A0A9P9GIL7"/>
<dbReference type="EMBL" id="JAGMUX010000014">
    <property type="protein sequence ID" value="KAH7240085.1"/>
    <property type="molecule type" value="Genomic_DNA"/>
</dbReference>
<dbReference type="GeneID" id="70216034"/>
<dbReference type="OrthoDB" id="1896086at2759"/>
<feature type="compositionally biased region" description="Polar residues" evidence="1">
    <location>
        <begin position="120"/>
        <end position="140"/>
    </location>
</feature>
<feature type="non-terminal residue" evidence="2">
    <location>
        <position position="1"/>
    </location>
</feature>
<evidence type="ECO:0000256" key="1">
    <source>
        <dbReference type="SAM" id="MobiDB-lite"/>
    </source>
</evidence>
<sequence>QPDSTVAPPPEEPKETTIAPEDDGSQAPTTSIIPKPQEPEETNPPDPQDPATATEPSPEGPASDSPGSETPDDPATQTPTKGDPIPTTQKPQEPETSTPPATNPKQLGPTSVEPERPETSAAQSEGAENSQDPGSPTTVQRPDIPLPTPPGPDDDNPDDTDKDKDNKDNENKDNDNKDSDNKDSDNKDNDNKDNNNKDNDNKDKDDKDSDNKDKDNKDNNNKDNDNKDNDPEDPDDKPKDPKDPDDDCEKKEPTPCTKTVSFYSESETYTRYTSLKPVDCPAREAPTITTSIFPEVSVLWGVVDTEDLVIPQDLQDVDNETSQYFQQLFDDENISINDAQHADVKCEQNADKDISRDCFSLIQDSFCHAVERKKGEPLALNFTGNQGSQQKRASLDERRRMLHERAEACGGGWMFEFDWSGATNLDDCFTSCEDSMYAFSDECFDSGNTFKEGSIDVGCGSYKYRAVPAPTTTVQPTTVFTNGPAIATSDGSSCVLTALNTQCTTTSDKPTCTINPSCSSWISTKPTEKPPTPLGFKPVVCEKESDYPNHPDVSPDFQAGRAGVFCGSGIYDNKASKIGPGSKPYTAVHKGGKVNYVYQVSWIEGCKTTVSEQDVSQPVGDKGPRCAEIFKAAFKGCNNGGVGGYIDAGCLRYAFIGGK</sequence>
<name>A0A9P9GIL7_FUSRE</name>
<evidence type="ECO:0000313" key="3">
    <source>
        <dbReference type="Proteomes" id="UP000720189"/>
    </source>
</evidence>
<organism evidence="2 3">
    <name type="scientific">Fusarium redolens</name>
    <dbReference type="NCBI Taxonomy" id="48865"/>
    <lineage>
        <taxon>Eukaryota</taxon>
        <taxon>Fungi</taxon>
        <taxon>Dikarya</taxon>
        <taxon>Ascomycota</taxon>
        <taxon>Pezizomycotina</taxon>
        <taxon>Sordariomycetes</taxon>
        <taxon>Hypocreomycetidae</taxon>
        <taxon>Hypocreales</taxon>
        <taxon>Nectriaceae</taxon>
        <taxon>Fusarium</taxon>
        <taxon>Fusarium redolens species complex</taxon>
    </lineage>
</organism>
<protein>
    <submittedName>
        <fullName evidence="2">Uncharacterized protein</fullName>
    </submittedName>
</protein>
<evidence type="ECO:0000313" key="2">
    <source>
        <dbReference type="EMBL" id="KAH7240085.1"/>
    </source>
</evidence>
<feature type="compositionally biased region" description="Basic and acidic residues" evidence="1">
    <location>
        <begin position="159"/>
        <end position="229"/>
    </location>
</feature>
<feature type="non-terminal residue" evidence="2">
    <location>
        <position position="659"/>
    </location>
</feature>
<keyword evidence="3" id="KW-1185">Reference proteome</keyword>
<dbReference type="Proteomes" id="UP000720189">
    <property type="component" value="Unassembled WGS sequence"/>
</dbReference>
<reference evidence="2" key="1">
    <citation type="journal article" date="2021" name="Nat. Commun.">
        <title>Genetic determinants of endophytism in the Arabidopsis root mycobiome.</title>
        <authorList>
            <person name="Mesny F."/>
            <person name="Miyauchi S."/>
            <person name="Thiergart T."/>
            <person name="Pickel B."/>
            <person name="Atanasova L."/>
            <person name="Karlsson M."/>
            <person name="Huettel B."/>
            <person name="Barry K.W."/>
            <person name="Haridas S."/>
            <person name="Chen C."/>
            <person name="Bauer D."/>
            <person name="Andreopoulos W."/>
            <person name="Pangilinan J."/>
            <person name="LaButti K."/>
            <person name="Riley R."/>
            <person name="Lipzen A."/>
            <person name="Clum A."/>
            <person name="Drula E."/>
            <person name="Henrissat B."/>
            <person name="Kohler A."/>
            <person name="Grigoriev I.V."/>
            <person name="Martin F.M."/>
            <person name="Hacquard S."/>
        </authorList>
    </citation>
    <scope>NUCLEOTIDE SEQUENCE</scope>
    <source>
        <strain evidence="2">MPI-CAGE-AT-0023</strain>
    </source>
</reference>
<feature type="compositionally biased region" description="Basic and acidic residues" evidence="1">
    <location>
        <begin position="236"/>
        <end position="253"/>
    </location>
</feature>